<organism evidence="1 2">
    <name type="scientific">Meloidogyne enterolobii</name>
    <name type="common">Root-knot nematode worm</name>
    <name type="synonym">Meloidogyne mayaguensis</name>
    <dbReference type="NCBI Taxonomy" id="390850"/>
    <lineage>
        <taxon>Eukaryota</taxon>
        <taxon>Metazoa</taxon>
        <taxon>Ecdysozoa</taxon>
        <taxon>Nematoda</taxon>
        <taxon>Chromadorea</taxon>
        <taxon>Rhabditida</taxon>
        <taxon>Tylenchina</taxon>
        <taxon>Tylenchomorpha</taxon>
        <taxon>Tylenchoidea</taxon>
        <taxon>Meloidogynidae</taxon>
        <taxon>Meloidogyninae</taxon>
        <taxon>Meloidogyne</taxon>
    </lineage>
</organism>
<accession>A0ACB0YIH4</accession>
<evidence type="ECO:0000313" key="2">
    <source>
        <dbReference type="Proteomes" id="UP001497535"/>
    </source>
</evidence>
<sequence length="472" mass="57125">MENELKIKSRESIRIYRLFEIWKERKIYLKSKYDKILDFELKRIEEIKKEENYLVEMEFGLKKLVEDEMESEENFFDIGNLIKQKWIKIEENGGGGKFNEEEKIKFNEWIKGQNWEIIKIIIRNNEIFKKQINIGGKGYLIEMNFLSILLSNLQEEYEIRLKFVDLIGIKGVKEFYELSKIKFNPKDFGLEDEEIMKIEEVKKKDEEVDKKEEEEGKELIKGKTKMLEKSKKLSVYEEKNKKGKNLKNKNKKSEHDREENREDKEDKNEEKEENEEESEENREKEEEEEEEHQTKNIQEGEPLEETKIIDKYGKRPMEELEKEEENKQENTDIPSSNPSSSSPPSKIILPIYFLKNDYLNDFYKELKNQNEENNCLLNVGILINEIGRKMRPIKKYKKIKGWPNYKLINYLKNKWEFMLNGVFLKEINNCEKLKNKLELFLKELIEWENDRIENNSVRFFNKINFEKCREFK</sequence>
<reference evidence="1" key="1">
    <citation type="submission" date="2023-11" db="EMBL/GenBank/DDBJ databases">
        <authorList>
            <person name="Poullet M."/>
        </authorList>
    </citation>
    <scope>NUCLEOTIDE SEQUENCE</scope>
    <source>
        <strain evidence="1">E1834</strain>
    </source>
</reference>
<proteinExistence type="predicted"/>
<evidence type="ECO:0000313" key="1">
    <source>
        <dbReference type="EMBL" id="CAK5048232.1"/>
    </source>
</evidence>
<name>A0ACB0YIH4_MELEN</name>
<dbReference type="EMBL" id="CAVMJV010000013">
    <property type="protein sequence ID" value="CAK5048232.1"/>
    <property type="molecule type" value="Genomic_DNA"/>
</dbReference>
<dbReference type="Proteomes" id="UP001497535">
    <property type="component" value="Unassembled WGS sequence"/>
</dbReference>
<protein>
    <submittedName>
        <fullName evidence="1">Uncharacterized protein</fullName>
    </submittedName>
</protein>
<keyword evidence="2" id="KW-1185">Reference proteome</keyword>
<comment type="caution">
    <text evidence="1">The sequence shown here is derived from an EMBL/GenBank/DDBJ whole genome shotgun (WGS) entry which is preliminary data.</text>
</comment>
<gene>
    <name evidence="1" type="ORF">MENTE1834_LOCUS12647</name>
</gene>